<dbReference type="SMART" id="SM01012">
    <property type="entry name" value="ANTAR"/>
    <property type="match status" value="1"/>
</dbReference>
<dbReference type="InterPro" id="IPR008327">
    <property type="entry name" value="Sig_transdc_resp-reg_antiterm"/>
</dbReference>
<evidence type="ECO:0000313" key="2">
    <source>
        <dbReference type="EMBL" id="PUE60212.1"/>
    </source>
</evidence>
<accession>A0A315EW62</accession>
<dbReference type="GO" id="GO:0003723">
    <property type="term" value="F:RNA binding"/>
    <property type="evidence" value="ECO:0007669"/>
    <property type="project" value="InterPro"/>
</dbReference>
<keyword evidence="3" id="KW-1185">Reference proteome</keyword>
<dbReference type="PIRSF" id="PIRSF036382">
    <property type="entry name" value="RR_antiterm"/>
    <property type="match status" value="1"/>
</dbReference>
<dbReference type="PROSITE" id="PS50921">
    <property type="entry name" value="ANTAR"/>
    <property type="match status" value="1"/>
</dbReference>
<feature type="domain" description="ANTAR" evidence="1">
    <location>
        <begin position="149"/>
        <end position="210"/>
    </location>
</feature>
<proteinExistence type="predicted"/>
<dbReference type="EMBL" id="NESP01000001">
    <property type="protein sequence ID" value="PUE60212.1"/>
    <property type="molecule type" value="Genomic_DNA"/>
</dbReference>
<reference evidence="2 3" key="1">
    <citation type="submission" date="2017-04" db="EMBL/GenBank/DDBJ databases">
        <title>Unexpected and diverse lifestyles within the genus Limnohabitans.</title>
        <authorList>
            <person name="Kasalicky V."/>
            <person name="Mehrshad M."/>
            <person name="Andrei S.-A."/>
            <person name="Salcher M."/>
            <person name="Kratochvilova H."/>
            <person name="Simek K."/>
            <person name="Ghai R."/>
        </authorList>
    </citation>
    <scope>NUCLEOTIDE SEQUENCE [LARGE SCALE GENOMIC DNA]</scope>
    <source>
        <strain evidence="2 3">MWH-C5</strain>
    </source>
</reference>
<evidence type="ECO:0000259" key="1">
    <source>
        <dbReference type="PROSITE" id="PS50921"/>
    </source>
</evidence>
<dbReference type="InterPro" id="IPR036388">
    <property type="entry name" value="WH-like_DNA-bd_sf"/>
</dbReference>
<dbReference type="AlphaFoldDB" id="A0A315EW62"/>
<comment type="caution">
    <text evidence="2">The sequence shown here is derived from an EMBL/GenBank/DDBJ whole genome shotgun (WGS) entry which is preliminary data.</text>
</comment>
<organism evidence="2 3">
    <name type="scientific">Limnohabitans curvus</name>
    <dbReference type="NCBI Taxonomy" id="323423"/>
    <lineage>
        <taxon>Bacteria</taxon>
        <taxon>Pseudomonadati</taxon>
        <taxon>Pseudomonadota</taxon>
        <taxon>Betaproteobacteria</taxon>
        <taxon>Burkholderiales</taxon>
        <taxon>Comamonadaceae</taxon>
        <taxon>Limnohabitans</taxon>
    </lineage>
</organism>
<evidence type="ECO:0000313" key="3">
    <source>
        <dbReference type="Proteomes" id="UP000251341"/>
    </source>
</evidence>
<dbReference type="Gene3D" id="3.40.50.2300">
    <property type="match status" value="1"/>
</dbReference>
<dbReference type="SUPFAM" id="SSF52172">
    <property type="entry name" value="CheY-like"/>
    <property type="match status" value="1"/>
</dbReference>
<dbReference type="RefSeq" id="WP_108402537.1">
    <property type="nucleotide sequence ID" value="NZ_NESP01000001.1"/>
</dbReference>
<protein>
    <submittedName>
        <fullName evidence="2">Response regulator</fullName>
    </submittedName>
</protein>
<dbReference type="InterPro" id="IPR011006">
    <property type="entry name" value="CheY-like_superfamily"/>
</dbReference>
<name>A0A315EW62_9BURK</name>
<gene>
    <name evidence="2" type="ORF">B9Z44_11910</name>
</gene>
<dbReference type="Pfam" id="PF03861">
    <property type="entry name" value="ANTAR"/>
    <property type="match status" value="1"/>
</dbReference>
<dbReference type="InterPro" id="IPR005561">
    <property type="entry name" value="ANTAR"/>
</dbReference>
<dbReference type="Gene3D" id="1.10.10.10">
    <property type="entry name" value="Winged helix-like DNA-binding domain superfamily/Winged helix DNA-binding domain"/>
    <property type="match status" value="1"/>
</dbReference>
<dbReference type="Proteomes" id="UP000251341">
    <property type="component" value="Unassembled WGS sequence"/>
</dbReference>
<sequence length="217" mass="24428">MKSKSQKNKKHEALKIVVVAPDLDVQDMGDDHAVSQAKRSRALRIGLLESGFNLIATLPADVFLSDRIHQLQPDLIIVDAESEARDALEHVVFATRDERRPIVLFTDDNDTTHVRDAVAVGVSAYIVDGLSSTRIRPILDVAMARFEYEERLRDERDDARHALQERTVVDRAKALLMERQGLSEKDAFTKLRKIAMDKGLKMAEVAQRTLDMADLLS</sequence>